<organism evidence="1 2">
    <name type="scientific">Phaeosphaeria nodorum (strain SN15 / ATCC MYA-4574 / FGSC 10173)</name>
    <name type="common">Glume blotch fungus</name>
    <name type="synonym">Parastagonospora nodorum</name>
    <dbReference type="NCBI Taxonomy" id="321614"/>
    <lineage>
        <taxon>Eukaryota</taxon>
        <taxon>Fungi</taxon>
        <taxon>Dikarya</taxon>
        <taxon>Ascomycota</taxon>
        <taxon>Pezizomycotina</taxon>
        <taxon>Dothideomycetes</taxon>
        <taxon>Pleosporomycetidae</taxon>
        <taxon>Pleosporales</taxon>
        <taxon>Pleosporineae</taxon>
        <taxon>Phaeosphaeriaceae</taxon>
        <taxon>Parastagonospora</taxon>
    </lineage>
</organism>
<dbReference type="EMBL" id="CP069026">
    <property type="protein sequence ID" value="QRC93971.1"/>
    <property type="molecule type" value="Genomic_DNA"/>
</dbReference>
<sequence>MATPWPHRDTWPTPLREHATNLSAFAHEILHLIERSGSQSVPADVVGDIIRGSLTFVLKVQHTPDLSALSDALKIAQTEAKINAENTVQALGEIKNQILKTKEIAQRSATNIQQNGERIKEVGVAAREATEVGRNVMEMTRDIKNRRLQEQAIGQVSYAAVAARNLPPAGTYTTQALKAPSAQIQREVIINIRDPFTVQSLRAMNPGNLKAHVERAIDQSGNENIVNVKIVSANQLKSGDLSIKTAASNEVEALRQFADD</sequence>
<dbReference type="AlphaFoldDB" id="A0A7U2EVM4"/>
<protein>
    <submittedName>
        <fullName evidence="1">Uncharacterized protein</fullName>
    </submittedName>
</protein>
<gene>
    <name evidence="1" type="ORF">JI435_165570</name>
</gene>
<dbReference type="KEGG" id="pno:SNOG_16557"/>
<dbReference type="RefSeq" id="XP_001806664.1">
    <property type="nucleotide sequence ID" value="XM_001806612.1"/>
</dbReference>
<keyword evidence="2" id="KW-1185">Reference proteome</keyword>
<dbReference type="VEuPathDB" id="FungiDB:JI435_165570"/>
<dbReference type="Proteomes" id="UP000663193">
    <property type="component" value="Chromosome 4"/>
</dbReference>
<dbReference type="OrthoDB" id="3856898at2759"/>
<evidence type="ECO:0000313" key="2">
    <source>
        <dbReference type="Proteomes" id="UP000663193"/>
    </source>
</evidence>
<name>A0A7U2EVM4_PHANO</name>
<accession>A0A7U2EVM4</accession>
<evidence type="ECO:0000313" key="1">
    <source>
        <dbReference type="EMBL" id="QRC93971.1"/>
    </source>
</evidence>
<dbReference type="OMA" id="EDERWNH"/>
<proteinExistence type="predicted"/>
<reference evidence="2" key="1">
    <citation type="journal article" date="2021" name="BMC Genomics">
        <title>Chromosome-level genome assembly and manually-curated proteome of model necrotroph Parastagonospora nodorum Sn15 reveals a genome-wide trove of candidate effector homologs, and redundancy of virulence-related functions within an accessory chromosome.</title>
        <authorList>
            <person name="Bertazzoni S."/>
            <person name="Jones D.A.B."/>
            <person name="Phan H.T."/>
            <person name="Tan K.-C."/>
            <person name="Hane J.K."/>
        </authorList>
    </citation>
    <scope>NUCLEOTIDE SEQUENCE [LARGE SCALE GENOMIC DNA]</scope>
    <source>
        <strain evidence="2">SN15 / ATCC MYA-4574 / FGSC 10173)</strain>
    </source>
</reference>